<keyword evidence="2" id="KW-1133">Transmembrane helix</keyword>
<feature type="coiled-coil region" evidence="1">
    <location>
        <begin position="325"/>
        <end position="352"/>
    </location>
</feature>
<evidence type="ECO:0008006" key="5">
    <source>
        <dbReference type="Google" id="ProtNLM"/>
    </source>
</evidence>
<evidence type="ECO:0000256" key="1">
    <source>
        <dbReference type="SAM" id="Coils"/>
    </source>
</evidence>
<reference evidence="3 4" key="1">
    <citation type="journal article" date="2014" name="Int. J. Syst. Evol. Microbiol.">
        <title>Complete genome sequence of Corynebacterium casei LMG S-19264T (=DSM 44701T), isolated from a smear-ripened cheese.</title>
        <authorList>
            <consortium name="US DOE Joint Genome Institute (JGI-PGF)"/>
            <person name="Walter F."/>
            <person name="Albersmeier A."/>
            <person name="Kalinowski J."/>
            <person name="Ruckert C."/>
        </authorList>
    </citation>
    <scope>NUCLEOTIDE SEQUENCE [LARGE SCALE GENOMIC DNA]</scope>
    <source>
        <strain evidence="3 4">CGMCC 1.12925</strain>
    </source>
</reference>
<evidence type="ECO:0000313" key="3">
    <source>
        <dbReference type="EMBL" id="GGE16816.1"/>
    </source>
</evidence>
<dbReference type="EMBL" id="BMGL01000009">
    <property type="protein sequence ID" value="GGE16816.1"/>
    <property type="molecule type" value="Genomic_DNA"/>
</dbReference>
<accession>A0A916ZW92</accession>
<feature type="transmembrane region" description="Helical" evidence="2">
    <location>
        <begin position="39"/>
        <end position="61"/>
    </location>
</feature>
<gene>
    <name evidence="3" type="ORF">GCM10010831_17640</name>
</gene>
<dbReference type="InterPro" id="IPR025519">
    <property type="entry name" value="DUF4407"/>
</dbReference>
<name>A0A916ZW92_9FLAO</name>
<dbReference type="AlphaFoldDB" id="A0A916ZW92"/>
<sequence>MEMKQKTNELSKTAQFFLFSSGVSLNLIKQCPQYEINKYISIGVTILFTTLLSSLSAYFAFSYIFENQYLVVGASALWAGVIFNLDRYIVSSLSSGTEKKNNFLKAIPRLIIAILIAFVISKPIEIKLFKNEINTYLEMQKLETINQKNKQYSASILEIQNQKDELEGKLEDKIIKRDAYYSEFKCECDGTCGTGIKGRGSECESRQKKYEDYKAEVAMFKLKTDSVITSLSGQQKIIRNKLDNEIQLIKNEFKPGLFDRIRALEQIDKLASIFILLIFIMIETAPILTKLLSSKGPYENLIEKSDLSFEAQLQSLKDEYKYQRIKQNKIKQAELELEINNKETELKTKMINDAHARYQKLQNELQNKNF</sequence>
<proteinExistence type="predicted"/>
<dbReference type="Pfam" id="PF14362">
    <property type="entry name" value="DUF4407"/>
    <property type="match status" value="1"/>
</dbReference>
<keyword evidence="4" id="KW-1185">Reference proteome</keyword>
<evidence type="ECO:0000313" key="4">
    <source>
        <dbReference type="Proteomes" id="UP000599688"/>
    </source>
</evidence>
<feature type="transmembrane region" description="Helical" evidence="2">
    <location>
        <begin position="270"/>
        <end position="288"/>
    </location>
</feature>
<evidence type="ECO:0000256" key="2">
    <source>
        <dbReference type="SAM" id="Phobius"/>
    </source>
</evidence>
<keyword evidence="2" id="KW-0472">Membrane</keyword>
<keyword evidence="1" id="KW-0175">Coiled coil</keyword>
<feature type="coiled-coil region" evidence="1">
    <location>
        <begin position="142"/>
        <end position="176"/>
    </location>
</feature>
<keyword evidence="2" id="KW-0812">Transmembrane</keyword>
<comment type="caution">
    <text evidence="3">The sequence shown here is derived from an EMBL/GenBank/DDBJ whole genome shotgun (WGS) entry which is preliminary data.</text>
</comment>
<dbReference type="Proteomes" id="UP000599688">
    <property type="component" value="Unassembled WGS sequence"/>
</dbReference>
<protein>
    <recommendedName>
        <fullName evidence="5">DUF4407 domain-containing protein</fullName>
    </recommendedName>
</protein>
<feature type="transmembrane region" description="Helical" evidence="2">
    <location>
        <begin position="106"/>
        <end position="124"/>
    </location>
</feature>
<organism evidence="3 4">
    <name type="scientific">Psychroflexus salis</name>
    <dbReference type="NCBI Taxonomy" id="1526574"/>
    <lineage>
        <taxon>Bacteria</taxon>
        <taxon>Pseudomonadati</taxon>
        <taxon>Bacteroidota</taxon>
        <taxon>Flavobacteriia</taxon>
        <taxon>Flavobacteriales</taxon>
        <taxon>Flavobacteriaceae</taxon>
        <taxon>Psychroflexus</taxon>
    </lineage>
</organism>